<feature type="transmembrane region" description="Helical" evidence="1">
    <location>
        <begin position="418"/>
        <end position="438"/>
    </location>
</feature>
<keyword evidence="1" id="KW-1133">Transmembrane helix</keyword>
<feature type="transmembrane region" description="Helical" evidence="1">
    <location>
        <begin position="74"/>
        <end position="92"/>
    </location>
</feature>
<evidence type="ECO:0000313" key="2">
    <source>
        <dbReference type="EMBL" id="MBC5580244.1"/>
    </source>
</evidence>
<feature type="transmembrane region" description="Helical" evidence="1">
    <location>
        <begin position="254"/>
        <end position="274"/>
    </location>
</feature>
<protein>
    <submittedName>
        <fullName evidence="2">Uncharacterized protein</fullName>
    </submittedName>
</protein>
<keyword evidence="3" id="KW-1185">Reference proteome</keyword>
<feature type="transmembrane region" description="Helical" evidence="1">
    <location>
        <begin position="21"/>
        <end position="54"/>
    </location>
</feature>
<feature type="transmembrane region" description="Helical" evidence="1">
    <location>
        <begin position="485"/>
        <end position="502"/>
    </location>
</feature>
<reference evidence="2" key="1">
    <citation type="submission" date="2020-08" db="EMBL/GenBank/DDBJ databases">
        <title>Genome public.</title>
        <authorList>
            <person name="Liu C."/>
            <person name="Sun Q."/>
        </authorList>
    </citation>
    <scope>NUCLEOTIDE SEQUENCE</scope>
    <source>
        <strain evidence="2">BX8</strain>
    </source>
</reference>
<keyword evidence="1" id="KW-0812">Transmembrane</keyword>
<dbReference type="RefSeq" id="WP_186886609.1">
    <property type="nucleotide sequence ID" value="NZ_JACONZ010000001.1"/>
</dbReference>
<feature type="transmembrane region" description="Helical" evidence="1">
    <location>
        <begin position="319"/>
        <end position="336"/>
    </location>
</feature>
<proteinExistence type="predicted"/>
<dbReference type="AlphaFoldDB" id="A0A923I6W6"/>
<feature type="transmembrane region" description="Helical" evidence="1">
    <location>
        <begin position="223"/>
        <end position="242"/>
    </location>
</feature>
<feature type="transmembrane region" description="Helical" evidence="1">
    <location>
        <begin position="294"/>
        <end position="312"/>
    </location>
</feature>
<name>A0A923I6W6_9FIRM</name>
<accession>A0A923I6W6</accession>
<keyword evidence="1" id="KW-0472">Membrane</keyword>
<dbReference type="EMBL" id="JACONZ010000001">
    <property type="protein sequence ID" value="MBC5580244.1"/>
    <property type="molecule type" value="Genomic_DNA"/>
</dbReference>
<organism evidence="2 3">
    <name type="scientific">Anaerofilum hominis</name>
    <dbReference type="NCBI Taxonomy" id="2763016"/>
    <lineage>
        <taxon>Bacteria</taxon>
        <taxon>Bacillati</taxon>
        <taxon>Bacillota</taxon>
        <taxon>Clostridia</taxon>
        <taxon>Eubacteriales</taxon>
        <taxon>Oscillospiraceae</taxon>
        <taxon>Anaerofilum</taxon>
    </lineage>
</organism>
<feature type="transmembrane region" description="Helical" evidence="1">
    <location>
        <begin position="99"/>
        <end position="115"/>
    </location>
</feature>
<sequence>MKKIWEQAYNGLVRTKKTLIFFCLTIYLLLVLLSGGALMGAFRFWLCVLGYLYLPGLLLTRAAGLERALPGARAPLAILLGTGFLCVLYCFCMRLGFLWALRLLPPLLAVSWLLLCWRPADARVRLKRLWHNGPALFYGLLTAGLVVLFAFSVVVKNARPSAVGAILPNQDLLWNIGNANSFKIAFPPQDIRFSQVRLTYHYLTEMVEGILSLVSGLSAYNVVAFYMGPAVLAALVCCLRALGDGFYKGDRNKTAAFICGLFLFNCASMCAALPDGRGLFWNYNLSYLVTNLNAQGTALIFASIFFLLFTLMARRGFAVTWRYLAAFLGSFTLLCFAKGPVAAIAACSFGITMVFVLFRRPHYGKALTALAGVPCIFAVIYTTFYASGANTSMRLGDRTFQMSAFSHYFNAVLLNNRYLWYLSLPLFALLILFCMQPLQFPLYLRGMWDDVRGLFRLPAERLLANGVVCGGAIAYFAFWHPSYSQIYFVLFAIFCVNLLAADRVGRPASRPFKAAVVLLGGVGLLTTLMLCINFVGSGGRQLLRNLDIIPKYPYAAVACAEDEAAMEWLAANAAPDELFATNRIDAQPGTGGGVSCIYTALSGRQAYMEGYTYAVTNMGVSEAVVREKKDVNAAFFSENTTPQEVVRLARENGVRYLVFSLQFPGDTAQLAQFPLVYENAKVQIYRIEDAP</sequence>
<evidence type="ECO:0000313" key="3">
    <source>
        <dbReference type="Proteomes" id="UP000659630"/>
    </source>
</evidence>
<feature type="transmembrane region" description="Helical" evidence="1">
    <location>
        <begin position="366"/>
        <end position="386"/>
    </location>
</feature>
<dbReference type="Proteomes" id="UP000659630">
    <property type="component" value="Unassembled WGS sequence"/>
</dbReference>
<gene>
    <name evidence="2" type="ORF">H8S23_01855</name>
</gene>
<feature type="transmembrane region" description="Helical" evidence="1">
    <location>
        <begin position="514"/>
        <end position="536"/>
    </location>
</feature>
<feature type="transmembrane region" description="Helical" evidence="1">
    <location>
        <begin position="135"/>
        <end position="155"/>
    </location>
</feature>
<comment type="caution">
    <text evidence="2">The sequence shown here is derived from an EMBL/GenBank/DDBJ whole genome shotgun (WGS) entry which is preliminary data.</text>
</comment>
<evidence type="ECO:0000256" key="1">
    <source>
        <dbReference type="SAM" id="Phobius"/>
    </source>
</evidence>